<evidence type="ECO:0000256" key="1">
    <source>
        <dbReference type="ARBA" id="ARBA00004571"/>
    </source>
</evidence>
<dbReference type="GO" id="GO:0009279">
    <property type="term" value="C:cell outer membrane"/>
    <property type="evidence" value="ECO:0007669"/>
    <property type="project" value="UniProtKB-SubCell"/>
</dbReference>
<accession>A0A9E6ZJ67</accession>
<dbReference type="EMBL" id="CP094358">
    <property type="protein sequence ID" value="UOB16544.1"/>
    <property type="molecule type" value="Genomic_DNA"/>
</dbReference>
<feature type="signal peptide" evidence="8">
    <location>
        <begin position="1"/>
        <end position="19"/>
    </location>
</feature>
<evidence type="ECO:0000313" key="9">
    <source>
        <dbReference type="EMBL" id="UOB16544.1"/>
    </source>
</evidence>
<evidence type="ECO:0000256" key="7">
    <source>
        <dbReference type="ARBA" id="ARBA00023237"/>
    </source>
</evidence>
<dbReference type="SUPFAM" id="SSF56935">
    <property type="entry name" value="Porins"/>
    <property type="match status" value="1"/>
</dbReference>
<keyword evidence="7" id="KW-0998">Cell outer membrane</keyword>
<keyword evidence="5 8" id="KW-0732">Signal</keyword>
<organism evidence="9 10">
    <name type="scientific">Abyssalbus ytuae</name>
    <dbReference type="NCBI Taxonomy" id="2926907"/>
    <lineage>
        <taxon>Bacteria</taxon>
        <taxon>Pseudomonadati</taxon>
        <taxon>Bacteroidota</taxon>
        <taxon>Flavobacteriia</taxon>
        <taxon>Flavobacteriales</taxon>
        <taxon>Flavobacteriaceae</taxon>
        <taxon>Abyssalbus</taxon>
    </lineage>
</organism>
<keyword evidence="6" id="KW-0472">Membrane</keyword>
<dbReference type="GO" id="GO:0015483">
    <property type="term" value="F:long-chain fatty acid transporting porin activity"/>
    <property type="evidence" value="ECO:0007669"/>
    <property type="project" value="TreeGrafter"/>
</dbReference>
<evidence type="ECO:0000256" key="4">
    <source>
        <dbReference type="ARBA" id="ARBA00022692"/>
    </source>
</evidence>
<evidence type="ECO:0000256" key="8">
    <source>
        <dbReference type="SAM" id="SignalP"/>
    </source>
</evidence>
<dbReference type="InterPro" id="IPR005017">
    <property type="entry name" value="OMPP1/FadL/TodX"/>
</dbReference>
<comment type="similarity">
    <text evidence="2">Belongs to the OmpP1/FadL family.</text>
</comment>
<comment type="subcellular location">
    <subcellularLocation>
        <location evidence="1">Cell outer membrane</location>
        <topology evidence="1">Multi-pass membrane protein</topology>
    </subcellularLocation>
</comment>
<keyword evidence="3" id="KW-1134">Transmembrane beta strand</keyword>
<evidence type="ECO:0000313" key="10">
    <source>
        <dbReference type="Proteomes" id="UP000831290"/>
    </source>
</evidence>
<keyword evidence="4" id="KW-0812">Transmembrane</keyword>
<proteinExistence type="inferred from homology"/>
<dbReference type="RefSeq" id="WP_255841755.1">
    <property type="nucleotide sequence ID" value="NZ_CP094358.1"/>
</dbReference>
<reference evidence="9" key="1">
    <citation type="submission" date="2022-03" db="EMBL/GenBank/DDBJ databases">
        <title>Description of Abyssus ytuae gen. nov., sp. nov., a novel member of the family Flavobacteriaceae isolated from the sediment of Mariana Trench.</title>
        <authorList>
            <person name="Zhang J."/>
            <person name="Xu X."/>
        </authorList>
    </citation>
    <scope>NUCLEOTIDE SEQUENCE</scope>
    <source>
        <strain evidence="9">MT3330</strain>
    </source>
</reference>
<dbReference type="Pfam" id="PF03349">
    <property type="entry name" value="Toluene_X"/>
    <property type="match status" value="1"/>
</dbReference>
<dbReference type="Gene3D" id="2.40.160.60">
    <property type="entry name" value="Outer membrane protein transport protein (OMPP1/FadL/TodX)"/>
    <property type="match status" value="1"/>
</dbReference>
<dbReference type="PANTHER" id="PTHR35093">
    <property type="entry name" value="OUTER MEMBRANE PROTEIN NMB0088-RELATED"/>
    <property type="match status" value="1"/>
</dbReference>
<dbReference type="PANTHER" id="PTHR35093:SF8">
    <property type="entry name" value="OUTER MEMBRANE PROTEIN NMB0088-RELATED"/>
    <property type="match status" value="1"/>
</dbReference>
<evidence type="ECO:0000256" key="2">
    <source>
        <dbReference type="ARBA" id="ARBA00008163"/>
    </source>
</evidence>
<evidence type="ECO:0000256" key="5">
    <source>
        <dbReference type="ARBA" id="ARBA00022729"/>
    </source>
</evidence>
<evidence type="ECO:0000256" key="6">
    <source>
        <dbReference type="ARBA" id="ARBA00023136"/>
    </source>
</evidence>
<sequence>MKNISILLATVFVAMTANAQNINDVVELGNENLIGTARFQAMSGAFGALGGDLSAININPASSAVFNNNFFTVSGSNYNVKNDASYGNGLTYSEKDNNFDLNQLGAVLVLKNSNDNEGWKKIALAFNYDMVNNYDNEFFAQGSSLQSINQYFLNYAQGQALGPILIQPGEFIEDAYLNIGADLGYGPQQAFLGYFGGVIDPVDENNDNNVDYEPTGDFSEFVNQEYYVNTTGYNSKLTVNFATQYGENLYMGLALNFNILDKEKLTAFYENGYDASSSLQFVSFDNLLRTYGNGFSFSLGGIAKLNDIVRLGASYQSPTWYNLTDELSQRINSTLAHDQIDYINFSLVNVFPDYKIQIPGKLTASAALVFGKEGLISFDYGYQDMSNAKLKPTSDPAFAFENDKIENELKAVSSIRVGGEYRFKQLSLRAGYRFEESPYENGTALGDLNGFSLGAGYDFGRSRIDLGFSQLQRDINYQLFETGLTNAASIDNKSTNVTLSVSFNL</sequence>
<keyword evidence="10" id="KW-1185">Reference proteome</keyword>
<evidence type="ECO:0000256" key="3">
    <source>
        <dbReference type="ARBA" id="ARBA00022452"/>
    </source>
</evidence>
<feature type="chain" id="PRO_5039636708" evidence="8">
    <location>
        <begin position="20"/>
        <end position="505"/>
    </location>
</feature>
<dbReference type="AlphaFoldDB" id="A0A9E6ZJ67"/>
<dbReference type="Proteomes" id="UP000831290">
    <property type="component" value="Chromosome"/>
</dbReference>
<gene>
    <name evidence="9" type="ORF">MQE35_12445</name>
</gene>
<dbReference type="KEGG" id="fbm:MQE35_12445"/>
<name>A0A9E6ZJ67_9FLAO</name>
<protein>
    <submittedName>
        <fullName evidence="9">Outer membrane protein transport protein</fullName>
    </submittedName>
</protein>